<dbReference type="AlphaFoldDB" id="A0A507QVD7"/>
<comment type="caution">
    <text evidence="1">The sequence shown here is derived from an EMBL/GenBank/DDBJ whole genome shotgun (WGS) entry which is preliminary data.</text>
</comment>
<accession>A0A507QVD7</accession>
<sequence>MFTSPSSAYSRLWLLKQLTADSKSPIPTPFTLNNPKPERWRACLATYTRHGTRPRNGARGIAADLLPHVEVNCIADYYNIPGLIEEANANIRYILQTCWPPDGFSDVIEAALNTTGDKKLMEIIKEAITDHIHELIDREDFIELEMMNGFMTNVIRRLMTECIQLRDELRRPSS</sequence>
<gene>
    <name evidence="1" type="ORF">MPDQ_005934</name>
</gene>
<dbReference type="OrthoDB" id="6359816at2759"/>
<evidence type="ECO:0000313" key="2">
    <source>
        <dbReference type="Proteomes" id="UP000319663"/>
    </source>
</evidence>
<dbReference type="EMBL" id="VIFY01000046">
    <property type="protein sequence ID" value="TQB73349.1"/>
    <property type="molecule type" value="Genomic_DNA"/>
</dbReference>
<name>A0A507QVD7_MONPU</name>
<proteinExistence type="predicted"/>
<organism evidence="1 2">
    <name type="scientific">Monascus purpureus</name>
    <name type="common">Red mold</name>
    <name type="synonym">Monascus anka</name>
    <dbReference type="NCBI Taxonomy" id="5098"/>
    <lineage>
        <taxon>Eukaryota</taxon>
        <taxon>Fungi</taxon>
        <taxon>Dikarya</taxon>
        <taxon>Ascomycota</taxon>
        <taxon>Pezizomycotina</taxon>
        <taxon>Eurotiomycetes</taxon>
        <taxon>Eurotiomycetidae</taxon>
        <taxon>Eurotiales</taxon>
        <taxon>Aspergillaceae</taxon>
        <taxon>Monascus</taxon>
    </lineage>
</organism>
<protein>
    <submittedName>
        <fullName evidence="1">Uncharacterized protein</fullName>
    </submittedName>
</protein>
<reference evidence="1 2" key="1">
    <citation type="submission" date="2019-06" db="EMBL/GenBank/DDBJ databases">
        <title>Wine fermentation using esterase from Monascus purpureus.</title>
        <authorList>
            <person name="Geng C."/>
            <person name="Zhang Y."/>
        </authorList>
    </citation>
    <scope>NUCLEOTIDE SEQUENCE [LARGE SCALE GENOMIC DNA]</scope>
    <source>
        <strain evidence="1">HQ1</strain>
    </source>
</reference>
<keyword evidence="2" id="KW-1185">Reference proteome</keyword>
<evidence type="ECO:0000313" key="1">
    <source>
        <dbReference type="EMBL" id="TQB73349.1"/>
    </source>
</evidence>
<dbReference type="Proteomes" id="UP000319663">
    <property type="component" value="Unassembled WGS sequence"/>
</dbReference>